<evidence type="ECO:0000256" key="1">
    <source>
        <dbReference type="ARBA" id="ARBA00004123"/>
    </source>
</evidence>
<accession>A0ABP1G5S8</accession>
<keyword evidence="5" id="KW-0539">Nucleus</keyword>
<evidence type="ECO:0000259" key="12">
    <source>
        <dbReference type="Pfam" id="PF25097"/>
    </source>
</evidence>
<evidence type="ECO:0000259" key="10">
    <source>
        <dbReference type="Pfam" id="PF16417"/>
    </source>
</evidence>
<dbReference type="InterPro" id="IPR007196">
    <property type="entry name" value="CCR4-Not_Not1_C"/>
</dbReference>
<dbReference type="Gene3D" id="1.25.40.800">
    <property type="match status" value="1"/>
</dbReference>
<keyword evidence="14" id="KW-1185">Reference proteome</keyword>
<evidence type="ECO:0000256" key="2">
    <source>
        <dbReference type="ARBA" id="ARBA00022491"/>
    </source>
</evidence>
<feature type="region of interest" description="Disordered" evidence="6">
    <location>
        <begin position="891"/>
        <end position="938"/>
    </location>
</feature>
<evidence type="ECO:0000259" key="9">
    <source>
        <dbReference type="Pfam" id="PF16415"/>
    </source>
</evidence>
<dbReference type="Pfam" id="PF04054">
    <property type="entry name" value="Not1"/>
    <property type="match status" value="1"/>
</dbReference>
<dbReference type="Pfam" id="PF16417">
    <property type="entry name" value="CNOT1_TTP_bind"/>
    <property type="match status" value="1"/>
</dbReference>
<comment type="subcellular location">
    <subcellularLocation>
        <location evidence="1">Nucleus</location>
    </subcellularLocation>
</comment>
<evidence type="ECO:0000256" key="5">
    <source>
        <dbReference type="ARBA" id="ARBA00023242"/>
    </source>
</evidence>
<feature type="domain" description="CCR4-NOT transcription complex subunit 1 CAF1-binding" evidence="9">
    <location>
        <begin position="665"/>
        <end position="884"/>
    </location>
</feature>
<evidence type="ECO:0000256" key="4">
    <source>
        <dbReference type="ARBA" id="ARBA00023163"/>
    </source>
</evidence>
<dbReference type="PANTHER" id="PTHR13162:SF8">
    <property type="entry name" value="CCR4-NOT TRANSCRIPTION COMPLEX SUBUNIT 1"/>
    <property type="match status" value="1"/>
</dbReference>
<dbReference type="Proteomes" id="UP001497392">
    <property type="component" value="Unassembled WGS sequence"/>
</dbReference>
<dbReference type="InterPro" id="IPR040398">
    <property type="entry name" value="Not1"/>
</dbReference>
<evidence type="ECO:0000259" key="7">
    <source>
        <dbReference type="Pfam" id="PF04054"/>
    </source>
</evidence>
<organism evidence="13 14">
    <name type="scientific">Coccomyxa viridis</name>
    <dbReference type="NCBI Taxonomy" id="1274662"/>
    <lineage>
        <taxon>Eukaryota</taxon>
        <taxon>Viridiplantae</taxon>
        <taxon>Chlorophyta</taxon>
        <taxon>core chlorophytes</taxon>
        <taxon>Trebouxiophyceae</taxon>
        <taxon>Trebouxiophyceae incertae sedis</taxon>
        <taxon>Coccomyxaceae</taxon>
        <taxon>Coccomyxa</taxon>
    </lineage>
</organism>
<dbReference type="InterPro" id="IPR055454">
    <property type="entry name" value="CNOT1-like_NOT1_connector"/>
</dbReference>
<feature type="region of interest" description="Disordered" evidence="6">
    <location>
        <begin position="579"/>
        <end position="627"/>
    </location>
</feature>
<feature type="compositionally biased region" description="Low complexity" evidence="6">
    <location>
        <begin position="952"/>
        <end position="971"/>
    </location>
</feature>
<dbReference type="Gene3D" id="1.25.40.180">
    <property type="match status" value="1"/>
</dbReference>
<keyword evidence="2" id="KW-0678">Repressor</keyword>
<dbReference type="InterPro" id="IPR032194">
    <property type="entry name" value="CNOT1_HEAT"/>
</dbReference>
<dbReference type="CDD" id="cd20710">
    <property type="entry name" value="NOT1_connector"/>
    <property type="match status" value="1"/>
</dbReference>
<gene>
    <name evidence="13" type="primary">g7915</name>
    <name evidence="13" type="ORF">VP750_LOCUS6796</name>
</gene>
<proteinExistence type="predicted"/>
<comment type="caution">
    <text evidence="13">The sequence shown here is derived from an EMBL/GenBank/DDBJ whole genome shotgun (WGS) entry which is preliminary data.</text>
</comment>
<feature type="compositionally biased region" description="Basic and acidic residues" evidence="6">
    <location>
        <begin position="607"/>
        <end position="616"/>
    </location>
</feature>
<feature type="domain" description="CCR4-NOT transcription complex subunit 1 TTP binding" evidence="10">
    <location>
        <begin position="400"/>
        <end position="549"/>
    </location>
</feature>
<protein>
    <submittedName>
        <fullName evidence="13">G7915 protein</fullName>
    </submittedName>
</protein>
<evidence type="ECO:0000259" key="8">
    <source>
        <dbReference type="Pfam" id="PF12842"/>
    </source>
</evidence>
<feature type="domain" description="CCR4-NOT transcription complex subunit 1-like NOT1 connector" evidence="12">
    <location>
        <begin position="1256"/>
        <end position="1438"/>
    </location>
</feature>
<dbReference type="Gene3D" id="1.25.40.790">
    <property type="match status" value="1"/>
</dbReference>
<feature type="region of interest" description="Disordered" evidence="6">
    <location>
        <begin position="1434"/>
        <end position="1455"/>
    </location>
</feature>
<feature type="compositionally biased region" description="Low complexity" evidence="6">
    <location>
        <begin position="1969"/>
        <end position="1993"/>
    </location>
</feature>
<sequence length="1993" mass="220361">MGSTNAGADALAKAVEERGYSCTANPEALREVLHAHEPVDEAAAARLFAAMARYPDSSSGGTEHESLSASLSALSIGFRPEGRSVAGSGWNLEVVREVLGSGFDAEKLALELDNPEFTLPTPRAFVVLMALWWGATSGKQFPLQTLIQRSWTNVAGQLELLKFATAAPPEGSKAPAGTPNQAWLSLDLLLLFSQLYDNGHAPAVHQILEVPKALCPELLVLSTASALREWTAMARDACDGPLQALLAPEPDGQAVLPAVWAACKEGVTRGLVLLYEQDPQNISRVLDVCQELKALPQVLDSSPYGFALELAVAASRREYLDLQQWLSDRFRQLALPFFQATLKFIEVKLRAPAENGKPGKGALTMESKAVIVRVLQRFQANVPQELRSEVAVVTRLALTGHSGRFPEDIETEASDKYKEVYQGRLTVDGLVEQMKACRQGSPRDRQLFQAVLNVIYEEFQFLHNFPDKELQMTAQVLASLMVGDLLEAQDLRLMAVLICGALATVPSQKHIAFITTALYACKDWMLRDPKFCEWLLQEEQALKRLIPDSAAICEEALRNAGIAPHAEATAAAAALPTPSVVEVPSKPPPGPTPPPAEKMQNGVTSAEPKKKEHDEAGLANNPFPSTPPGMMGSGYAISALAADPNRAFQTINADTLEQASKTAEIQEPSQAVQDKVSFLVNNLTRDNLDAKAEELKKSLKPEMWPWFCNYMVIRRVAQEANHQNLYLQLTDIVGDKALHGMLLETTFRNLRILLLSERLKTETSERSLLKNLGSWLGKLTLARNKPILFKDIDMKTILYDAYEQGKMIAVLPFINKVLEPCKDSKVFKPPNPWLQGILALVAEIYSQDKLKLNLKFEIEMMFRNLNLQIGDAKPSSSLAKHKRQIINNADFTADKPMPPPQQAVVPEKQAAAAPGKPPTPGPPGRASDLPPGPPLEVPHNLQRIRTAVTPPQQLQEQAAPPHAPAPAAAAPKPDPGMLAAMHKYVNINPEEFPVALVERLQLQRLLPLAIDRAIFENLPALSERASSVACNTTAELILKDFAFESNEQRMRGAAHLMASSLAGAYAMNQCREPMRGSLQSQLHNLLKPNLDPGVVEKAVMILSNDNLELACQVVEKTASDKAIREVDERLQMAYQVRANARKAGQEYIDKAFMRGRFPSALPRSLTARNGQLTPQQQYVYDDFARIPRTAPKEAPSTVAKTGSNAGSIDTPHASFGNAAMASLQETAVQPSPEAFTDELANQLLEKYKLWQQQISSLVAEEPQAEYEQLPREHELLSVVSQIVEAADRREDAAKLLASKVFTQMFEMTSSRLHTGASVAALVLLRDSLCKGIPGELTRMWVNATDERKWHRGAVQALMKANLFSMPDVDICLAKAVGAVPKQQSACEFACYIVSACMVREQILASSDLLNTLDALSQLARTLPQAAAQQLQTLVEQAHRPRSTLPPAPDAGDPPGLRPQVMQLFEAFVRLLDEAPAERQHTQFVLQLRELELLKGDDLTERFFRNLTELAVIHCLNSERPAAAGLAPSGTPPQPQLNFVATDALVRLVVCLVTVHRGGLSLLHKVLRVVSGVLVRDAAARGEALNGRPYYRIFLGLIAELAPAFPADPEADPARLSLIAMVAHVLEELQPQRVPGFAFPWLELISHRYLMPKLLLAPEQRGWPHFQRLMIALLSFLEPYLRNADLTEAIRMLYKGTLRVLLVLLHDFPEFLCEYHFELCNKVPPSCIQMRNLILSAFPRMMRLPDPFTPNLKVDLLPEIKVPPQFRPPTSELLPLGLAAEVDSYLATRQPVTFLTGLKQRLMLPEHEYINSGYGTKYNVELLNSLVFYVGIKALDQLSTKDGQQPVMHQQAADIFQKLASDLDTEGRYLFLNALANQLRFPNNHTHYFSCILLYLFDQNAKNDIVQEQLTRVLLERLIVNRPHPWGLLITFIELIKNPRYNFWGLQFTHCAPEIERLFNSVAASCMTAPPQGQTPDQPQPDQQQMHMPQAVGA</sequence>
<dbReference type="Gene3D" id="1.25.40.840">
    <property type="entry name" value="CCR4-NOT transcription complex subunit 1 TTP binding domain"/>
    <property type="match status" value="1"/>
</dbReference>
<dbReference type="InterPro" id="IPR032193">
    <property type="entry name" value="CNOT1_TTP_bind"/>
</dbReference>
<dbReference type="EMBL" id="CAXHTA020000012">
    <property type="protein sequence ID" value="CAL5225137.1"/>
    <property type="molecule type" value="Genomic_DNA"/>
</dbReference>
<feature type="region of interest" description="Disordered" evidence="6">
    <location>
        <begin position="1968"/>
        <end position="1993"/>
    </location>
</feature>
<feature type="domain" description="CCR4-Not complex component Not1 C-terminal" evidence="7">
    <location>
        <begin position="1614"/>
        <end position="1961"/>
    </location>
</feature>
<feature type="domain" description="CCR4-NOT transcription complex subunit 1 HEAT repeat" evidence="11">
    <location>
        <begin position="242"/>
        <end position="375"/>
    </location>
</feature>
<dbReference type="InterPro" id="IPR038535">
    <property type="entry name" value="CNOT1_TTP_bind_sf"/>
</dbReference>
<dbReference type="InterPro" id="IPR032191">
    <property type="entry name" value="CNOT1_CAF1_bind"/>
</dbReference>
<dbReference type="Pfam" id="PF16415">
    <property type="entry name" value="CNOT1_CAF1_bind"/>
    <property type="match status" value="1"/>
</dbReference>
<evidence type="ECO:0000256" key="3">
    <source>
        <dbReference type="ARBA" id="ARBA00023015"/>
    </source>
</evidence>
<evidence type="ECO:0000313" key="14">
    <source>
        <dbReference type="Proteomes" id="UP001497392"/>
    </source>
</evidence>
<feature type="region of interest" description="Disordered" evidence="6">
    <location>
        <begin position="952"/>
        <end position="974"/>
    </location>
</feature>
<keyword evidence="4" id="KW-0804">Transcription</keyword>
<feature type="domain" description="CCR4-NOT transcription complex subunit 1" evidence="8">
    <location>
        <begin position="1001"/>
        <end position="1141"/>
    </location>
</feature>
<evidence type="ECO:0000313" key="13">
    <source>
        <dbReference type="EMBL" id="CAL5225137.1"/>
    </source>
</evidence>
<dbReference type="Pfam" id="PF12842">
    <property type="entry name" value="DUF3819"/>
    <property type="match status" value="1"/>
</dbReference>
<dbReference type="PANTHER" id="PTHR13162">
    <property type="entry name" value="CCR4-NOT TRANSCRIPTION COMPLEX"/>
    <property type="match status" value="1"/>
</dbReference>
<feature type="compositionally biased region" description="Pro residues" evidence="6">
    <location>
        <begin position="585"/>
        <end position="596"/>
    </location>
</feature>
<dbReference type="Pfam" id="PF25097">
    <property type="entry name" value="ARM_Cnot1"/>
    <property type="match status" value="1"/>
</dbReference>
<dbReference type="Pfam" id="PF16418">
    <property type="entry name" value="CNOT1_HEAT"/>
    <property type="match status" value="1"/>
</dbReference>
<dbReference type="InterPro" id="IPR024557">
    <property type="entry name" value="CNOT1_dom_4"/>
</dbReference>
<evidence type="ECO:0000259" key="11">
    <source>
        <dbReference type="Pfam" id="PF16418"/>
    </source>
</evidence>
<keyword evidence="3" id="KW-0805">Transcription regulation</keyword>
<reference evidence="13 14" key="1">
    <citation type="submission" date="2024-06" db="EMBL/GenBank/DDBJ databases">
        <authorList>
            <person name="Kraege A."/>
            <person name="Thomma B."/>
        </authorList>
    </citation>
    <scope>NUCLEOTIDE SEQUENCE [LARGE SCALE GENOMIC DNA]</scope>
</reference>
<evidence type="ECO:0000256" key="6">
    <source>
        <dbReference type="SAM" id="MobiDB-lite"/>
    </source>
</evidence>
<name>A0ABP1G5S8_9CHLO</name>